<organism evidence="1 2">
    <name type="scientific">Ensete ventricosum</name>
    <name type="common">Abyssinian banana</name>
    <name type="synonym">Musa ensete</name>
    <dbReference type="NCBI Taxonomy" id="4639"/>
    <lineage>
        <taxon>Eukaryota</taxon>
        <taxon>Viridiplantae</taxon>
        <taxon>Streptophyta</taxon>
        <taxon>Embryophyta</taxon>
        <taxon>Tracheophyta</taxon>
        <taxon>Spermatophyta</taxon>
        <taxon>Magnoliopsida</taxon>
        <taxon>Liliopsida</taxon>
        <taxon>Zingiberales</taxon>
        <taxon>Musaceae</taxon>
        <taxon>Ensete</taxon>
    </lineage>
</organism>
<comment type="caution">
    <text evidence="1">The sequence shown here is derived from an EMBL/GenBank/DDBJ whole genome shotgun (WGS) entry which is preliminary data.</text>
</comment>
<gene>
    <name evidence="1" type="ORF">OPV22_005892</name>
</gene>
<dbReference type="AlphaFoldDB" id="A0AAV8RQH0"/>
<sequence>MLTTMDFALANGLLPSPLRSPLSLLVGAAPKCCRRGVGVGNQRFFGRGIWDLQHAWTKSRVRSALENADSLRRNSKPLYHPFEEIEELVASIDDEERRLTDAETARTIIEVNSKATIMFSGFIDDEVHENIIWSEVPYLTDEQGDIYFEVNKEKEVLQSLVTDDKLVKVIIGLDNIEMLAEMEVLGPSDLEFGVEEISSSEDDIDDESEEDVMAILDEVYQLLLSDNISDWTNLETMQSCHPIYFAKKMEEYITNVNLDWMDQPPASIVIQGHLRPAFAEESINVKKLPYAGEFDMDQSLQSGATFYKLEMLNIQISTVKIHNFREAQPDVIAHSAAKIISRLKAGGEKISQALILLCIRQKGIHVEEAVVIGVDSLGFDLRICSGRQVQTLRFAFVTRAISEFGAEKQLHDLLFPRLQQTWQQAHRSVVSYMSTF</sequence>
<accession>A0AAV8RQH0</accession>
<dbReference type="Gene3D" id="3.20.180.10">
    <property type="entry name" value="PNP-oxidase-like"/>
    <property type="match status" value="1"/>
</dbReference>
<dbReference type="Proteomes" id="UP001222027">
    <property type="component" value="Unassembled WGS sequence"/>
</dbReference>
<dbReference type="EMBL" id="JAQQAF010000002">
    <property type="protein sequence ID" value="KAJ8505006.1"/>
    <property type="molecule type" value="Genomic_DNA"/>
</dbReference>
<name>A0AAV8RQH0_ENSVE</name>
<dbReference type="SUPFAM" id="SSF50475">
    <property type="entry name" value="FMN-binding split barrel"/>
    <property type="match status" value="1"/>
</dbReference>
<reference evidence="1 2" key="1">
    <citation type="submission" date="2022-12" db="EMBL/GenBank/DDBJ databases">
        <title>Chromosome-scale assembly of the Ensete ventricosum genome.</title>
        <authorList>
            <person name="Dussert Y."/>
            <person name="Stocks J."/>
            <person name="Wendawek A."/>
            <person name="Woldeyes F."/>
            <person name="Nichols R.A."/>
            <person name="Borrell J.S."/>
        </authorList>
    </citation>
    <scope>NUCLEOTIDE SEQUENCE [LARGE SCALE GENOMIC DNA]</scope>
    <source>
        <strain evidence="2">cv. Maze</strain>
        <tissue evidence="1">Seeds</tissue>
    </source>
</reference>
<dbReference type="InterPro" id="IPR037119">
    <property type="entry name" value="Haem_oxidase_HugZ-like_sf"/>
</dbReference>
<dbReference type="PANTHER" id="PTHR13343:SF28">
    <property type="entry name" value="PENTATRICOPEPTIDE REPEAT (PPR) SUPERFAMILY PROTEIN"/>
    <property type="match status" value="1"/>
</dbReference>
<evidence type="ECO:0000313" key="2">
    <source>
        <dbReference type="Proteomes" id="UP001222027"/>
    </source>
</evidence>
<keyword evidence="2" id="KW-1185">Reference proteome</keyword>
<proteinExistence type="predicted"/>
<dbReference type="PANTHER" id="PTHR13343">
    <property type="entry name" value="CREG1 PROTEIN"/>
    <property type="match status" value="1"/>
</dbReference>
<protein>
    <submittedName>
        <fullName evidence="1">Uncharacterized protein</fullName>
    </submittedName>
</protein>
<evidence type="ECO:0000313" key="1">
    <source>
        <dbReference type="EMBL" id="KAJ8505006.1"/>
    </source>
</evidence>